<protein>
    <submittedName>
        <fullName evidence="1">Uncharacterized protein</fullName>
    </submittedName>
</protein>
<gene>
    <name evidence="1" type="ORF">COY37_09060</name>
</gene>
<dbReference type="RefSeq" id="WP_286679344.1">
    <property type="nucleotide sequence ID" value="NZ_MNXI01000145.1"/>
</dbReference>
<dbReference type="InterPro" id="IPR038218">
    <property type="entry name" value="YuzD-like_sp"/>
</dbReference>
<evidence type="ECO:0000313" key="1">
    <source>
        <dbReference type="EMBL" id="PIZ36202.1"/>
    </source>
</evidence>
<proteinExistence type="predicted"/>
<accession>A0A2M7T657</accession>
<dbReference type="Gene3D" id="3.40.30.30">
    <property type="entry name" value="Hypothetical protein sa0798"/>
    <property type="match status" value="1"/>
</dbReference>
<dbReference type="Proteomes" id="UP000230956">
    <property type="component" value="Unassembled WGS sequence"/>
</dbReference>
<comment type="caution">
    <text evidence="1">The sequence shown here is derived from an EMBL/GenBank/DDBJ whole genome shotgun (WGS) entry which is preliminary data.</text>
</comment>
<name>A0A2M7T657_9ACTN</name>
<reference evidence="2" key="1">
    <citation type="submission" date="2017-09" db="EMBL/GenBank/DDBJ databases">
        <title>Depth-based differentiation of microbial function through sediment-hosted aquifers and enrichment of novel symbionts in the deep terrestrial subsurface.</title>
        <authorList>
            <person name="Probst A.J."/>
            <person name="Ladd B."/>
            <person name="Jarett J.K."/>
            <person name="Geller-Mcgrath D.E."/>
            <person name="Sieber C.M.K."/>
            <person name="Emerson J.B."/>
            <person name="Anantharaman K."/>
            <person name="Thomas B.C."/>
            <person name="Malmstrom R."/>
            <person name="Stieglmeier M."/>
            <person name="Klingl A."/>
            <person name="Woyke T."/>
            <person name="Ryan C.M."/>
            <person name="Banfield J.F."/>
        </authorList>
    </citation>
    <scope>NUCLEOTIDE SEQUENCE [LARGE SCALE GENOMIC DNA]</scope>
</reference>
<organism evidence="1 2">
    <name type="scientific">Candidatus Aquicultor secundus</name>
    <dbReference type="NCBI Taxonomy" id="1973895"/>
    <lineage>
        <taxon>Bacteria</taxon>
        <taxon>Bacillati</taxon>
        <taxon>Actinomycetota</taxon>
        <taxon>Candidatus Aquicultoria</taxon>
        <taxon>Candidatus Aquicultorales</taxon>
        <taxon>Candidatus Aquicultoraceae</taxon>
        <taxon>Candidatus Aquicultor</taxon>
    </lineage>
</organism>
<sequence length="74" mass="8469">MVIEPLKSGYGDAIAINYFDIGSDDIHPDIKRLVESQRLPYPLTFLNGEAVSAGYISYYDIVQRVDKIFKEDRQ</sequence>
<evidence type="ECO:0000313" key="2">
    <source>
        <dbReference type="Proteomes" id="UP000230956"/>
    </source>
</evidence>
<dbReference type="AlphaFoldDB" id="A0A2M7T657"/>
<dbReference type="EMBL" id="PFNG01000212">
    <property type="protein sequence ID" value="PIZ36202.1"/>
    <property type="molecule type" value="Genomic_DNA"/>
</dbReference>